<feature type="region of interest" description="Disordered" evidence="1">
    <location>
        <begin position="490"/>
        <end position="538"/>
    </location>
</feature>
<reference evidence="3 4" key="1">
    <citation type="journal article" date="2017" name="Genome Announc.">
        <title>Genome sequence of the saprophytic ascomycete Epicoccum nigrum ICMP 19927 strain isolated from New Zealand.</title>
        <authorList>
            <person name="Fokin M."/>
            <person name="Fleetwood D."/>
            <person name="Weir B.S."/>
            <person name="Villas-Boas S.G."/>
        </authorList>
    </citation>
    <scope>NUCLEOTIDE SEQUENCE [LARGE SCALE GENOMIC DNA]</scope>
    <source>
        <strain evidence="3 4">ICMP 19927</strain>
    </source>
</reference>
<dbReference type="GO" id="GO:0005634">
    <property type="term" value="C:nucleus"/>
    <property type="evidence" value="ECO:0007669"/>
    <property type="project" value="TreeGrafter"/>
</dbReference>
<dbReference type="OMA" id="FDLFDWR"/>
<evidence type="ECO:0000256" key="1">
    <source>
        <dbReference type="SAM" id="MobiDB-lite"/>
    </source>
</evidence>
<feature type="compositionally biased region" description="Polar residues" evidence="1">
    <location>
        <begin position="137"/>
        <end position="148"/>
    </location>
</feature>
<feature type="compositionally biased region" description="Low complexity" evidence="1">
    <location>
        <begin position="575"/>
        <end position="585"/>
    </location>
</feature>
<feature type="region of interest" description="Disordered" evidence="1">
    <location>
        <begin position="352"/>
        <end position="379"/>
    </location>
</feature>
<feature type="compositionally biased region" description="Low complexity" evidence="1">
    <location>
        <begin position="713"/>
        <end position="727"/>
    </location>
</feature>
<dbReference type="EMBL" id="KZ107846">
    <property type="protein sequence ID" value="OSS48510.1"/>
    <property type="molecule type" value="Genomic_DNA"/>
</dbReference>
<dbReference type="Proteomes" id="UP000193240">
    <property type="component" value="Unassembled WGS sequence"/>
</dbReference>
<feature type="compositionally biased region" description="Pro residues" evidence="1">
    <location>
        <begin position="362"/>
        <end position="374"/>
    </location>
</feature>
<dbReference type="InterPro" id="IPR018838">
    <property type="entry name" value="ZGRF1-like_N"/>
</dbReference>
<evidence type="ECO:0000313" key="4">
    <source>
        <dbReference type="Proteomes" id="UP000193240"/>
    </source>
</evidence>
<gene>
    <name evidence="3" type="ORF">B5807_07693</name>
</gene>
<dbReference type="PANTHER" id="PTHR28535">
    <property type="entry name" value="ZINC FINGER GRF-TYPE CONTAINING 1"/>
    <property type="match status" value="1"/>
</dbReference>
<feature type="region of interest" description="Disordered" evidence="1">
    <location>
        <begin position="610"/>
        <end position="632"/>
    </location>
</feature>
<feature type="compositionally biased region" description="Basic and acidic residues" evidence="1">
    <location>
        <begin position="440"/>
        <end position="453"/>
    </location>
</feature>
<dbReference type="GO" id="GO:0006302">
    <property type="term" value="P:double-strand break repair"/>
    <property type="evidence" value="ECO:0007669"/>
    <property type="project" value="TreeGrafter"/>
</dbReference>
<accession>A0A1Y2LXE9</accession>
<feature type="compositionally biased region" description="Low complexity" evidence="1">
    <location>
        <begin position="124"/>
        <end position="136"/>
    </location>
</feature>
<feature type="region of interest" description="Disordered" evidence="1">
    <location>
        <begin position="565"/>
        <end position="592"/>
    </location>
</feature>
<feature type="region of interest" description="Disordered" evidence="1">
    <location>
        <begin position="762"/>
        <end position="781"/>
    </location>
</feature>
<dbReference type="InterPro" id="IPR052800">
    <property type="entry name" value="DNA_Repair_Helicase_ZGRF1"/>
</dbReference>
<feature type="region of interest" description="Disordered" evidence="1">
    <location>
        <begin position="425"/>
        <end position="465"/>
    </location>
</feature>
<feature type="compositionally biased region" description="Polar residues" evidence="1">
    <location>
        <begin position="200"/>
        <end position="211"/>
    </location>
</feature>
<dbReference type="InParanoid" id="A0A1Y2LXE9"/>
<feature type="domain" description="5'-3' DNA helicase ZGRF1-like N-terminal" evidence="2">
    <location>
        <begin position="21"/>
        <end position="101"/>
    </location>
</feature>
<dbReference type="PANTHER" id="PTHR28535:SF1">
    <property type="entry name" value="PROTEIN ZGRF1"/>
    <property type="match status" value="1"/>
</dbReference>
<dbReference type="GO" id="GO:0035861">
    <property type="term" value="C:site of double-strand break"/>
    <property type="evidence" value="ECO:0007669"/>
    <property type="project" value="TreeGrafter"/>
</dbReference>
<dbReference type="AlphaFoldDB" id="A0A1Y2LXE9"/>
<feature type="compositionally biased region" description="Pro residues" evidence="1">
    <location>
        <begin position="112"/>
        <end position="123"/>
    </location>
</feature>
<evidence type="ECO:0000259" key="2">
    <source>
        <dbReference type="Pfam" id="PF10382"/>
    </source>
</evidence>
<organism evidence="3 4">
    <name type="scientific">Epicoccum nigrum</name>
    <name type="common">Soil fungus</name>
    <name type="synonym">Epicoccum purpurascens</name>
    <dbReference type="NCBI Taxonomy" id="105696"/>
    <lineage>
        <taxon>Eukaryota</taxon>
        <taxon>Fungi</taxon>
        <taxon>Dikarya</taxon>
        <taxon>Ascomycota</taxon>
        <taxon>Pezizomycotina</taxon>
        <taxon>Dothideomycetes</taxon>
        <taxon>Pleosporomycetidae</taxon>
        <taxon>Pleosporales</taxon>
        <taxon>Pleosporineae</taxon>
        <taxon>Didymellaceae</taxon>
        <taxon>Epicoccum</taxon>
    </lineage>
</organism>
<feature type="compositionally biased region" description="Polar residues" evidence="1">
    <location>
        <begin position="613"/>
        <end position="624"/>
    </location>
</feature>
<feature type="region of interest" description="Disordered" evidence="1">
    <location>
        <begin position="97"/>
        <end position="148"/>
    </location>
</feature>
<feature type="compositionally biased region" description="Basic and acidic residues" evidence="1">
    <location>
        <begin position="179"/>
        <end position="194"/>
    </location>
</feature>
<feature type="region of interest" description="Disordered" evidence="1">
    <location>
        <begin position="179"/>
        <end position="334"/>
    </location>
</feature>
<evidence type="ECO:0000313" key="3">
    <source>
        <dbReference type="EMBL" id="OSS48510.1"/>
    </source>
</evidence>
<proteinExistence type="predicted"/>
<protein>
    <recommendedName>
        <fullName evidence="2">5'-3' DNA helicase ZGRF1-like N-terminal domain-containing protein</fullName>
    </recommendedName>
</protein>
<dbReference type="Pfam" id="PF10382">
    <property type="entry name" value="ZGRF1-like_N"/>
    <property type="match status" value="1"/>
</dbReference>
<feature type="compositionally biased region" description="Polar residues" evidence="1">
    <location>
        <begin position="425"/>
        <end position="438"/>
    </location>
</feature>
<feature type="compositionally biased region" description="Low complexity" evidence="1">
    <location>
        <begin position="321"/>
        <end position="334"/>
    </location>
</feature>
<name>A0A1Y2LXE9_EPING</name>
<dbReference type="STRING" id="105696.A0A1Y2LXE9"/>
<sequence>MTAPLRSTPHSQLPASQTAPVAEFRCLYTPDIRKKQKKWQDGYLKFHSFNSRVMVYDQGRNFLGDTYYKDSDELHEGDELTLDKGIMVEVAEAMGTTQTDLKPLFEKRPKESPPPPSAPPRRFQPPTQVVRPQVTPAANSVRANAQQPRHRSLNTLLGTPKGPIGKSVPIVSPYEALREKEREKENDFVVDRVAKRQKTAHTSTSSATLRVSSPILEESPAPRKSISVSTKDPRAKPTRPARPIPQGASVIHLDDNDVTLPPSSPPSLPSTPPPESRVTVKPAVTPAPCVEPAVSDRPALQTPKIPRGKVPVPSVKAARTPQVPALPSSPPVSAANRLTNVDFAVEPTPVKESTRKVLDRPVAPPIAKPSPPPRNLKAKSLRLSKGVKRGTLMICQPPPSQTRSRDFSEVRLISENPITRTALTSSRHISAPLDTTNAAEPKRSVVTDSDNARKRTNSRQVPPRDAVVISDDDQEAVLGAMDQQLLVAQTPPPETSLVPTSPERIAPKPKVPKATGRQRHKAAVPPSRKSRSASPLDPVVADVKEKQDTVHEVPASHNISSKVATAVAADDSRPRAASPALSAISDSESRMESLSPRKLAALSTGGFRRKTKTATPLPNVQGPIQSAPAPRNQTVPLPPHPLRSNKNGPVMTTTELAAKLQQPKRKSKATADPIEDEAHVAGISPNRKFRRVRSENDAPIPSTSEEWEKRNLPKATPDATTTAPEVPAVAARKKSGLAALIKKTDPYRQLARTKSLTIDSNIAPVSDMDSPMVSPVTDKDVGPWSTEAFDLFDWRPPREEAGT</sequence>
<feature type="compositionally biased region" description="Pro residues" evidence="1">
    <location>
        <begin position="262"/>
        <end position="275"/>
    </location>
</feature>
<keyword evidence="4" id="KW-1185">Reference proteome</keyword>
<feature type="region of interest" description="Disordered" evidence="1">
    <location>
        <begin position="694"/>
        <end position="727"/>
    </location>
</feature>